<reference evidence="1 2" key="1">
    <citation type="journal article" date="2011" name="J. Bacteriol.">
        <title>Genome sequence of 'Pedosphaera parvula' Ellin514, an aerobic Verrucomicrobial isolate from pasture soil.</title>
        <authorList>
            <person name="Kant R."/>
            <person name="van Passel M.W."/>
            <person name="Sangwan P."/>
            <person name="Palva A."/>
            <person name="Lucas S."/>
            <person name="Copeland A."/>
            <person name="Lapidus A."/>
            <person name="Glavina Del Rio T."/>
            <person name="Dalin E."/>
            <person name="Tice H."/>
            <person name="Bruce D."/>
            <person name="Goodwin L."/>
            <person name="Pitluck S."/>
            <person name="Chertkov O."/>
            <person name="Larimer F.W."/>
            <person name="Land M.L."/>
            <person name="Hauser L."/>
            <person name="Brettin T.S."/>
            <person name="Detter J.C."/>
            <person name="Han S."/>
            <person name="de Vos W.M."/>
            <person name="Janssen P.H."/>
            <person name="Smidt H."/>
        </authorList>
    </citation>
    <scope>NUCLEOTIDE SEQUENCE [LARGE SCALE GENOMIC DNA]</scope>
    <source>
        <strain evidence="1 2">Ellin514</strain>
    </source>
</reference>
<dbReference type="STRING" id="320771.Cflav_PD3135"/>
<proteinExistence type="predicted"/>
<accession>B9XJ38</accession>
<dbReference type="InterPro" id="IPR032710">
    <property type="entry name" value="NTF2-like_dom_sf"/>
</dbReference>
<name>B9XJ38_PEDPL</name>
<gene>
    <name evidence="1" type="ORF">Cflav_PD3135</name>
</gene>
<evidence type="ECO:0000313" key="2">
    <source>
        <dbReference type="Proteomes" id="UP000003688"/>
    </source>
</evidence>
<dbReference type="EMBL" id="ABOX02000020">
    <property type="protein sequence ID" value="EEF60076.1"/>
    <property type="molecule type" value="Genomic_DNA"/>
</dbReference>
<dbReference type="PANTHER" id="PTHR38436">
    <property type="entry name" value="POLYKETIDE CYCLASE SNOAL-LIKE DOMAIN"/>
    <property type="match status" value="1"/>
</dbReference>
<dbReference type="Pfam" id="PF07366">
    <property type="entry name" value="SnoaL"/>
    <property type="match status" value="1"/>
</dbReference>
<dbReference type="AlphaFoldDB" id="B9XJ38"/>
<keyword evidence="2" id="KW-1185">Reference proteome</keyword>
<organism evidence="1 2">
    <name type="scientific">Pedosphaera parvula (strain Ellin514)</name>
    <dbReference type="NCBI Taxonomy" id="320771"/>
    <lineage>
        <taxon>Bacteria</taxon>
        <taxon>Pseudomonadati</taxon>
        <taxon>Verrucomicrobiota</taxon>
        <taxon>Pedosphaerae</taxon>
        <taxon>Pedosphaerales</taxon>
        <taxon>Pedosphaeraceae</taxon>
        <taxon>Pedosphaera</taxon>
    </lineage>
</organism>
<dbReference type="InterPro" id="IPR009959">
    <property type="entry name" value="Cyclase_SnoaL-like"/>
</dbReference>
<dbReference type="Proteomes" id="UP000003688">
    <property type="component" value="Unassembled WGS sequence"/>
</dbReference>
<dbReference type="GO" id="GO:0030638">
    <property type="term" value="P:polyketide metabolic process"/>
    <property type="evidence" value="ECO:0007669"/>
    <property type="project" value="InterPro"/>
</dbReference>
<dbReference type="SUPFAM" id="SSF54427">
    <property type="entry name" value="NTF2-like"/>
    <property type="match status" value="1"/>
</dbReference>
<dbReference type="OrthoDB" id="189658at2"/>
<dbReference type="PANTHER" id="PTHR38436:SF1">
    <property type="entry name" value="ESTER CYCLASE"/>
    <property type="match status" value="1"/>
</dbReference>
<evidence type="ECO:0000313" key="1">
    <source>
        <dbReference type="EMBL" id="EEF60076.1"/>
    </source>
</evidence>
<comment type="caution">
    <text evidence="1">The sequence shown here is derived from an EMBL/GenBank/DDBJ whole genome shotgun (WGS) entry which is preliminary data.</text>
</comment>
<dbReference type="Gene3D" id="3.10.450.50">
    <property type="match status" value="1"/>
</dbReference>
<evidence type="ECO:0008006" key="3">
    <source>
        <dbReference type="Google" id="ProtNLM"/>
    </source>
</evidence>
<protein>
    <recommendedName>
        <fullName evidence="3">Ester cyclase</fullName>
    </recommendedName>
</protein>
<dbReference type="RefSeq" id="WP_007415831.1">
    <property type="nucleotide sequence ID" value="NZ_ABOX02000020.1"/>
</dbReference>
<sequence>MSKQDNSTAENSSVSSDAVKAVVRRNTEEVQGRGNFDVFEQLFADDFLDHTPQPNSGTDKDSVRTLYRRLRAAFPDFHADIHWQASDGELVTTYKTYHGTHEGPFLGVAPTGRKIHFETVDVMRVHNGKITEHWGVANLFSLMQQLGALPTATQAGNAQRTSSDASTRK</sequence>